<reference evidence="2" key="3">
    <citation type="submission" date="2020-02" db="EMBL/GenBank/DDBJ databases">
        <authorList>
            <person name="Sarangi A.N."/>
            <person name="Ghosh S."/>
            <person name="Mukherjee M."/>
            <person name="Tripathy S."/>
        </authorList>
    </citation>
    <scope>NUCLEOTIDE SEQUENCE</scope>
    <source>
        <strain evidence="2">BDU141951</strain>
    </source>
</reference>
<dbReference type="InterPro" id="IPR011059">
    <property type="entry name" value="Metal-dep_hydrolase_composite"/>
</dbReference>
<dbReference type="EMBL" id="JTHE02000003">
    <property type="protein sequence ID" value="NEV69314.1"/>
    <property type="molecule type" value="Genomic_DNA"/>
</dbReference>
<feature type="domain" description="Amidohydrolase 3" evidence="1">
    <location>
        <begin position="48"/>
        <end position="461"/>
    </location>
</feature>
<proteinExistence type="predicted"/>
<dbReference type="CDD" id="cd01297">
    <property type="entry name" value="D-aminoacylase"/>
    <property type="match status" value="1"/>
</dbReference>
<dbReference type="Gene3D" id="3.20.20.140">
    <property type="entry name" value="Metal-dependent hydrolases"/>
    <property type="match status" value="1"/>
</dbReference>
<name>A0A0C1USZ9_9CYAN</name>
<gene>
    <name evidence="2" type="ORF">QQ91_019645</name>
</gene>
<dbReference type="InterPro" id="IPR023100">
    <property type="entry name" value="D-aminoacylase_insert_dom_sf"/>
</dbReference>
<dbReference type="Pfam" id="PF07969">
    <property type="entry name" value="Amidohydro_3"/>
    <property type="match status" value="1"/>
</dbReference>
<dbReference type="InterPro" id="IPR032466">
    <property type="entry name" value="Metal_Hydrolase"/>
</dbReference>
<comment type="caution">
    <text evidence="2">The sequence shown here is derived from an EMBL/GenBank/DDBJ whole genome shotgun (WGS) entry which is preliminary data.</text>
</comment>
<dbReference type="Gene3D" id="3.30.1490.130">
    <property type="entry name" value="D-aminoacylase. Domain 3"/>
    <property type="match status" value="1"/>
</dbReference>
<dbReference type="SUPFAM" id="SSF51338">
    <property type="entry name" value="Composite domain of metallo-dependent hydrolases"/>
    <property type="match status" value="1"/>
</dbReference>
<dbReference type="GO" id="GO:0016811">
    <property type="term" value="F:hydrolase activity, acting on carbon-nitrogen (but not peptide) bonds, in linear amides"/>
    <property type="evidence" value="ECO:0007669"/>
    <property type="project" value="InterPro"/>
</dbReference>
<dbReference type="PANTHER" id="PTHR11647:SF1">
    <property type="entry name" value="COLLAPSIN RESPONSE MEDIATOR PROTEIN"/>
    <property type="match status" value="1"/>
</dbReference>
<reference evidence="2" key="1">
    <citation type="submission" date="2014-11" db="EMBL/GenBank/DDBJ databases">
        <authorList>
            <person name="Malar M.C."/>
            <person name="Sen D."/>
            <person name="Tripathy S."/>
        </authorList>
    </citation>
    <scope>NUCLEOTIDE SEQUENCE</scope>
    <source>
        <strain evidence="2">BDU141951</strain>
    </source>
</reference>
<dbReference type="AlphaFoldDB" id="A0A0C1USZ9"/>
<dbReference type="Gene3D" id="2.30.40.10">
    <property type="entry name" value="Urease, subunit C, domain 1"/>
    <property type="match status" value="1"/>
</dbReference>
<sequence>MTNMLPDLIIRHGTVIDGTGAQRMSVDVAVTGDRITAIGDLAHLSAPQEIDATGRIVAPGFIDVHTHDDRLLLSHPAMTPKLSQGVTTVVTGNCGISLAPLKATDRPPPPLDLLGDRPWYRFATFAEYIAELESHPPAINTAPMVGHSTLRVAAMADVRQPASPAEIETMRSLLQEALDAGAIGFSTGLFYPTNKPAPKEEVIALAALLAPVGGIYTTHMRDEADDVEKSLDETFATAQAAGVPVVISHHKCSGRANWGRSVQTLQKIDQARSRQLVGLDVYPYAASSTVLMPELMDDQLRTRITWSEAAPEMAGQDLSAIAAQWGCSQTEAAARLQPAGAVYFQMDEADVQRILAYPHTMVGSDGLPHDRFPHPRLWGAFPRVLGHYARDLGLFSLEEAVHRMTGLSAAQFRLRDRGVLQPGAFADITVFDADTILDQASFEEPTRPASGIEYVVVNGAIAWNARGTTDSRTGRVLKRPA</sequence>
<dbReference type="InterPro" id="IPR013108">
    <property type="entry name" value="Amidohydro_3"/>
</dbReference>
<dbReference type="GO" id="GO:0005829">
    <property type="term" value="C:cytosol"/>
    <property type="evidence" value="ECO:0007669"/>
    <property type="project" value="TreeGrafter"/>
</dbReference>
<dbReference type="SUPFAM" id="SSF51556">
    <property type="entry name" value="Metallo-dependent hydrolases"/>
    <property type="match status" value="1"/>
</dbReference>
<reference evidence="2" key="2">
    <citation type="journal article" date="2015" name="Genome Announc.">
        <title>Draft Genome Sequence of Filamentous Marine Cyanobacterium Lyngbya confervoides Strain BDU141951.</title>
        <authorList>
            <person name="Chandrababunaidu M.M."/>
            <person name="Sen D."/>
            <person name="Tripathy S."/>
        </authorList>
    </citation>
    <scope>NUCLEOTIDE SEQUENCE</scope>
    <source>
        <strain evidence="2">BDU141951</strain>
    </source>
</reference>
<evidence type="ECO:0000313" key="2">
    <source>
        <dbReference type="EMBL" id="NEV69314.1"/>
    </source>
</evidence>
<dbReference type="PANTHER" id="PTHR11647">
    <property type="entry name" value="HYDRANTOINASE/DIHYDROPYRIMIDINASE FAMILY MEMBER"/>
    <property type="match status" value="1"/>
</dbReference>
<protein>
    <submittedName>
        <fullName evidence="2">D-aminoacylase</fullName>
    </submittedName>
</protein>
<evidence type="ECO:0000259" key="1">
    <source>
        <dbReference type="Pfam" id="PF07969"/>
    </source>
</evidence>
<dbReference type="InterPro" id="IPR050378">
    <property type="entry name" value="Metallo-dep_Hydrolases_sf"/>
</dbReference>
<accession>A0A0C1USZ9</accession>
<dbReference type="GO" id="GO:0016812">
    <property type="term" value="F:hydrolase activity, acting on carbon-nitrogen (but not peptide) bonds, in cyclic amides"/>
    <property type="evidence" value="ECO:0007669"/>
    <property type="project" value="TreeGrafter"/>
</dbReference>
<organism evidence="2">
    <name type="scientific">Lyngbya confervoides BDU141951</name>
    <dbReference type="NCBI Taxonomy" id="1574623"/>
    <lineage>
        <taxon>Bacteria</taxon>
        <taxon>Bacillati</taxon>
        <taxon>Cyanobacteriota</taxon>
        <taxon>Cyanophyceae</taxon>
        <taxon>Oscillatoriophycideae</taxon>
        <taxon>Oscillatoriales</taxon>
        <taxon>Microcoleaceae</taxon>
        <taxon>Lyngbya</taxon>
    </lineage>
</organism>